<reference evidence="1" key="1">
    <citation type="submission" date="2022-05" db="EMBL/GenBank/DDBJ databases">
        <title>Comparative Genomics of Spacecraft Associated Microbes.</title>
        <authorList>
            <person name="Tran M.T."/>
            <person name="Wright A."/>
            <person name="Seuylemezian A."/>
            <person name="Eisen J."/>
            <person name="Coil D."/>
        </authorList>
    </citation>
    <scope>NUCLEOTIDE SEQUENCE</scope>
    <source>
        <strain evidence="1">FAIRING 10M-2.2</strain>
    </source>
</reference>
<evidence type="ECO:0000313" key="2">
    <source>
        <dbReference type="Proteomes" id="UP001202289"/>
    </source>
</evidence>
<name>A0ACC6A3Y8_9BACI</name>
<protein>
    <submittedName>
        <fullName evidence="1">Uncharacterized protein</fullName>
    </submittedName>
</protein>
<dbReference type="EMBL" id="JAMBOP010000003">
    <property type="protein sequence ID" value="MCM3734979.1"/>
    <property type="molecule type" value="Genomic_DNA"/>
</dbReference>
<proteinExistence type="predicted"/>
<sequence>MHKAVGAFSAKGIPGPSFNTVKGITFTGTKEIDEIISYYEKQRIPFRFGITPAHSTPELFYYLAKKVFYQTDFHTTLYGSPRVIDTTDSNEIIIRDLGEDEFHLFGDIYVKSFGMPAFTIDDVSQNNMERAGMNIAYTKAIWTKML</sequence>
<evidence type="ECO:0000313" key="1">
    <source>
        <dbReference type="EMBL" id="MCM3734979.1"/>
    </source>
</evidence>
<keyword evidence="2" id="KW-1185">Reference proteome</keyword>
<accession>A0ACC6A3Y8</accession>
<dbReference type="Proteomes" id="UP001202289">
    <property type="component" value="Unassembled WGS sequence"/>
</dbReference>
<gene>
    <name evidence="1" type="ORF">M3215_03895</name>
</gene>
<organism evidence="1 2">
    <name type="scientific">Bacillus cytotoxicus</name>
    <dbReference type="NCBI Taxonomy" id="580165"/>
    <lineage>
        <taxon>Bacteria</taxon>
        <taxon>Bacillati</taxon>
        <taxon>Bacillota</taxon>
        <taxon>Bacilli</taxon>
        <taxon>Bacillales</taxon>
        <taxon>Bacillaceae</taxon>
        <taxon>Bacillus</taxon>
        <taxon>Bacillus cereus group</taxon>
    </lineage>
</organism>
<comment type="caution">
    <text evidence="1">The sequence shown here is derived from an EMBL/GenBank/DDBJ whole genome shotgun (WGS) entry which is preliminary data.</text>
</comment>